<name>A0ABN0J6R3_9LEPT</name>
<evidence type="ECO:0000313" key="1">
    <source>
        <dbReference type="EMBL" id="EMN02543.1"/>
    </source>
</evidence>
<comment type="caution">
    <text evidence="1">The sequence shown here is derived from an EMBL/GenBank/DDBJ whole genome shotgun (WGS) entry which is preliminary data.</text>
</comment>
<sequence length="48" mass="5499">MNPNEKLEAHNSLLLGILSPWSVESVELNVTTKRVDIEVVYDEKEMVE</sequence>
<protein>
    <submittedName>
        <fullName evidence="1">Uncharacterized protein</fullName>
    </submittedName>
</protein>
<keyword evidence="2" id="KW-1185">Reference proteome</keyword>
<accession>A0ABN0J6R3</accession>
<organism evidence="1 2">
    <name type="scientific">Leptospira noguchii str. 2007001578</name>
    <dbReference type="NCBI Taxonomy" id="1049974"/>
    <lineage>
        <taxon>Bacteria</taxon>
        <taxon>Pseudomonadati</taxon>
        <taxon>Spirochaetota</taxon>
        <taxon>Spirochaetia</taxon>
        <taxon>Leptospirales</taxon>
        <taxon>Leptospiraceae</taxon>
        <taxon>Leptospira</taxon>
    </lineage>
</organism>
<evidence type="ECO:0000313" key="2">
    <source>
        <dbReference type="Proteomes" id="UP000012099"/>
    </source>
</evidence>
<proteinExistence type="predicted"/>
<gene>
    <name evidence="1" type="ORF">LEP1GSC035_2532</name>
</gene>
<reference evidence="1 2" key="1">
    <citation type="submission" date="2013-01" db="EMBL/GenBank/DDBJ databases">
        <authorList>
            <person name="Harkins D.M."/>
            <person name="Durkin A.S."/>
            <person name="Brinkac L.M."/>
            <person name="Haft D.H."/>
            <person name="Selengut J.D."/>
            <person name="Sanka R."/>
            <person name="DePew J."/>
            <person name="Purushe J."/>
            <person name="Whelen A.C."/>
            <person name="Vinetz J.M."/>
            <person name="Sutton G.G."/>
            <person name="Nierman W.C."/>
            <person name="Fouts D.E."/>
        </authorList>
    </citation>
    <scope>NUCLEOTIDE SEQUENCE [LARGE SCALE GENOMIC DNA]</scope>
    <source>
        <strain evidence="1 2">2007001578</strain>
    </source>
</reference>
<dbReference type="Proteomes" id="UP000012099">
    <property type="component" value="Unassembled WGS sequence"/>
</dbReference>
<dbReference type="EMBL" id="AHMH02000012">
    <property type="protein sequence ID" value="EMN02543.1"/>
    <property type="molecule type" value="Genomic_DNA"/>
</dbReference>